<proteinExistence type="predicted"/>
<sequence length="66" mass="8349">MKEMHMVECKDRSDAFEQVCRKKGSNPHHIKHFIRKRTWFKESFWMLLRNFVCHRLKRWKFLNNLN</sequence>
<accession>A0A087U8U2</accession>
<keyword evidence="2" id="KW-1185">Reference proteome</keyword>
<reference evidence="1 2" key="1">
    <citation type="submission" date="2013-11" db="EMBL/GenBank/DDBJ databases">
        <title>Genome sequencing of Stegodyphus mimosarum.</title>
        <authorList>
            <person name="Bechsgaard J."/>
        </authorList>
    </citation>
    <scope>NUCLEOTIDE SEQUENCE [LARGE SCALE GENOMIC DNA]</scope>
</reference>
<organism evidence="1 2">
    <name type="scientific">Stegodyphus mimosarum</name>
    <name type="common">African social velvet spider</name>
    <dbReference type="NCBI Taxonomy" id="407821"/>
    <lineage>
        <taxon>Eukaryota</taxon>
        <taxon>Metazoa</taxon>
        <taxon>Ecdysozoa</taxon>
        <taxon>Arthropoda</taxon>
        <taxon>Chelicerata</taxon>
        <taxon>Arachnida</taxon>
        <taxon>Araneae</taxon>
        <taxon>Araneomorphae</taxon>
        <taxon>Entelegynae</taxon>
        <taxon>Eresoidea</taxon>
        <taxon>Eresidae</taxon>
        <taxon>Stegodyphus</taxon>
    </lineage>
</organism>
<name>A0A087U8U2_STEMI</name>
<feature type="non-terminal residue" evidence="1">
    <location>
        <position position="66"/>
    </location>
</feature>
<evidence type="ECO:0000313" key="2">
    <source>
        <dbReference type="Proteomes" id="UP000054359"/>
    </source>
</evidence>
<evidence type="ECO:0000313" key="1">
    <source>
        <dbReference type="EMBL" id="KFM73781.1"/>
    </source>
</evidence>
<dbReference type="EMBL" id="KK118753">
    <property type="protein sequence ID" value="KFM73781.1"/>
    <property type="molecule type" value="Genomic_DNA"/>
</dbReference>
<protein>
    <submittedName>
        <fullName evidence="1">Uncharacterized protein</fullName>
    </submittedName>
</protein>
<gene>
    <name evidence="1" type="ORF">X975_17166</name>
</gene>
<dbReference type="AlphaFoldDB" id="A0A087U8U2"/>
<dbReference type="Proteomes" id="UP000054359">
    <property type="component" value="Unassembled WGS sequence"/>
</dbReference>